<reference evidence="8" key="1">
    <citation type="journal article" date="2019" name="Int. J. Syst. Evol. Microbiol.">
        <title>The Global Catalogue of Microorganisms (GCM) 10K type strain sequencing project: providing services to taxonomists for standard genome sequencing and annotation.</title>
        <authorList>
            <consortium name="The Broad Institute Genomics Platform"/>
            <consortium name="The Broad Institute Genome Sequencing Center for Infectious Disease"/>
            <person name="Wu L."/>
            <person name="Ma J."/>
        </authorList>
    </citation>
    <scope>NUCLEOTIDE SEQUENCE [LARGE SCALE GENOMIC DNA]</scope>
    <source>
        <strain evidence="8">CCUG 49018</strain>
    </source>
</reference>
<feature type="transmembrane region" description="Helical" evidence="6">
    <location>
        <begin position="112"/>
        <end position="135"/>
    </location>
</feature>
<dbReference type="RefSeq" id="WP_013676248.1">
    <property type="nucleotide sequence ID" value="NZ_BAABKS010000017.1"/>
</dbReference>
<evidence type="ECO:0000313" key="8">
    <source>
        <dbReference type="Proteomes" id="UP001597182"/>
    </source>
</evidence>
<dbReference type="InterPro" id="IPR001851">
    <property type="entry name" value="ABC_transp_permease"/>
</dbReference>
<protein>
    <submittedName>
        <fullName evidence="7">ABC transporter permease</fullName>
    </submittedName>
</protein>
<evidence type="ECO:0000256" key="1">
    <source>
        <dbReference type="ARBA" id="ARBA00004651"/>
    </source>
</evidence>
<feature type="transmembrane region" description="Helical" evidence="6">
    <location>
        <begin position="29"/>
        <end position="49"/>
    </location>
</feature>
<feature type="transmembrane region" description="Helical" evidence="6">
    <location>
        <begin position="61"/>
        <end position="81"/>
    </location>
</feature>
<evidence type="ECO:0000256" key="6">
    <source>
        <dbReference type="SAM" id="Phobius"/>
    </source>
</evidence>
<feature type="transmembrane region" description="Helical" evidence="6">
    <location>
        <begin position="180"/>
        <end position="202"/>
    </location>
</feature>
<sequence>MTRTSNSEPATDVVVEPGRSSSATVARSLAQRFSIVIALVVVVVVFGALRPGTFLTTSTLQGILGSQAVLVVLTCALLIPLTAGDYDLSVAGVLMTSQMLIGVLNAQQGMNIWLVIVICLVTGAVIGLLNGAFVLLFGVDPFIVTLGTGTILSGAVLWLGDSTTISGISSGLTDWVIVNRFLGVPLAFWYGLVITAGLWYFLEYTAAGRRLLFVGRGRAVSRLSGLRVTRIRWGALVASATLAALAGILYAGTTGAADPVSGEAFLLPTFAAAFLGSTAILPGKFNSWGSFIAVYFLVAGTTGLQMLGAQSYVSDLFYGGALVVAVCASRYSRRKEVREAGSL</sequence>
<dbReference type="EMBL" id="JBHTMB010000171">
    <property type="protein sequence ID" value="MFD1235749.1"/>
    <property type="molecule type" value="Genomic_DNA"/>
</dbReference>
<dbReference type="PANTHER" id="PTHR32196">
    <property type="entry name" value="ABC TRANSPORTER PERMEASE PROTEIN YPHD-RELATED-RELATED"/>
    <property type="match status" value="1"/>
</dbReference>
<keyword evidence="4 6" id="KW-1133">Transmembrane helix</keyword>
<comment type="caution">
    <text evidence="7">The sequence shown here is derived from an EMBL/GenBank/DDBJ whole genome shotgun (WGS) entry which is preliminary data.</text>
</comment>
<keyword evidence="5 6" id="KW-0472">Membrane</keyword>
<dbReference type="Proteomes" id="UP001597182">
    <property type="component" value="Unassembled WGS sequence"/>
</dbReference>
<evidence type="ECO:0000256" key="2">
    <source>
        <dbReference type="ARBA" id="ARBA00022475"/>
    </source>
</evidence>
<accession>A0ABW3VKR2</accession>
<keyword evidence="3 6" id="KW-0812">Transmembrane</keyword>
<proteinExistence type="predicted"/>
<dbReference type="Pfam" id="PF02653">
    <property type="entry name" value="BPD_transp_2"/>
    <property type="match status" value="1"/>
</dbReference>
<comment type="subcellular location">
    <subcellularLocation>
        <location evidence="1">Cell membrane</location>
        <topology evidence="1">Multi-pass membrane protein</topology>
    </subcellularLocation>
</comment>
<evidence type="ECO:0000313" key="7">
    <source>
        <dbReference type="EMBL" id="MFD1235749.1"/>
    </source>
</evidence>
<dbReference type="PANTHER" id="PTHR32196:SF72">
    <property type="entry name" value="RIBOSE IMPORT PERMEASE PROTEIN RBSC"/>
    <property type="match status" value="1"/>
</dbReference>
<feature type="transmembrane region" description="Helical" evidence="6">
    <location>
        <begin position="231"/>
        <end position="252"/>
    </location>
</feature>
<keyword evidence="8" id="KW-1185">Reference proteome</keyword>
<organism evidence="7 8">
    <name type="scientific">Pseudonocardia benzenivorans</name>
    <dbReference type="NCBI Taxonomy" id="228005"/>
    <lineage>
        <taxon>Bacteria</taxon>
        <taxon>Bacillati</taxon>
        <taxon>Actinomycetota</taxon>
        <taxon>Actinomycetes</taxon>
        <taxon>Pseudonocardiales</taxon>
        <taxon>Pseudonocardiaceae</taxon>
        <taxon>Pseudonocardia</taxon>
    </lineage>
</organism>
<dbReference type="CDD" id="cd06579">
    <property type="entry name" value="TM_PBP1_transp_AraH_like"/>
    <property type="match status" value="1"/>
</dbReference>
<evidence type="ECO:0000256" key="5">
    <source>
        <dbReference type="ARBA" id="ARBA00023136"/>
    </source>
</evidence>
<feature type="transmembrane region" description="Helical" evidence="6">
    <location>
        <begin position="312"/>
        <end position="331"/>
    </location>
</feature>
<gene>
    <name evidence="7" type="ORF">ACFQ34_20855</name>
</gene>
<keyword evidence="2" id="KW-1003">Cell membrane</keyword>
<evidence type="ECO:0000256" key="4">
    <source>
        <dbReference type="ARBA" id="ARBA00022989"/>
    </source>
</evidence>
<feature type="transmembrane region" description="Helical" evidence="6">
    <location>
        <begin position="264"/>
        <end position="281"/>
    </location>
</feature>
<name>A0ABW3VKR2_9PSEU</name>
<evidence type="ECO:0000256" key="3">
    <source>
        <dbReference type="ARBA" id="ARBA00022692"/>
    </source>
</evidence>
<feature type="transmembrane region" description="Helical" evidence="6">
    <location>
        <begin position="288"/>
        <end position="306"/>
    </location>
</feature>
<feature type="transmembrane region" description="Helical" evidence="6">
    <location>
        <begin position="142"/>
        <end position="160"/>
    </location>
</feature>